<keyword evidence="2" id="KW-1185">Reference proteome</keyword>
<evidence type="ECO:0000313" key="1">
    <source>
        <dbReference type="EMBL" id="GII51893.1"/>
    </source>
</evidence>
<dbReference type="EMBL" id="BOOR01000004">
    <property type="protein sequence ID" value="GII51893.1"/>
    <property type="molecule type" value="Genomic_DNA"/>
</dbReference>
<gene>
    <name evidence="1" type="ORF">Pth03_02820</name>
</gene>
<evidence type="ECO:0008006" key="3">
    <source>
        <dbReference type="Google" id="ProtNLM"/>
    </source>
</evidence>
<dbReference type="SUPFAM" id="SSF159238">
    <property type="entry name" value="SO1590-like"/>
    <property type="match status" value="1"/>
</dbReference>
<dbReference type="Pfam" id="PF11528">
    <property type="entry name" value="DUF3224"/>
    <property type="match status" value="1"/>
</dbReference>
<dbReference type="InterPro" id="IPR021607">
    <property type="entry name" value="DUF3224"/>
</dbReference>
<sequence>MTDTTRPGKLRAEGAFDLTEWTEVATHDKPGATISRVLIGKTFHGDLDGTSTTEIMTVTTAAGPAAYVGVEHVDGTLDGRTGTFVLQHIAGDDGEPWMRWLIVPTSGTGQLEGLRGEGRIVNQDGHHTYTLDYDLD</sequence>
<name>A0A8J3UV81_9ACTN</name>
<accession>A0A8J3UV81</accession>
<dbReference type="RefSeq" id="WP_203942220.1">
    <property type="nucleotide sequence ID" value="NZ_BOOR01000004.1"/>
</dbReference>
<reference evidence="1" key="1">
    <citation type="submission" date="2021-01" db="EMBL/GenBank/DDBJ databases">
        <title>Whole genome shotgun sequence of Planotetraspora thailandica NBRC 104271.</title>
        <authorList>
            <person name="Komaki H."/>
            <person name="Tamura T."/>
        </authorList>
    </citation>
    <scope>NUCLEOTIDE SEQUENCE</scope>
    <source>
        <strain evidence="1">NBRC 104271</strain>
    </source>
</reference>
<protein>
    <recommendedName>
        <fullName evidence="3">DUF3224 domain-containing protein</fullName>
    </recommendedName>
</protein>
<proteinExistence type="predicted"/>
<dbReference type="Proteomes" id="UP000605992">
    <property type="component" value="Unassembled WGS sequence"/>
</dbReference>
<dbReference type="Gene3D" id="2.40.350.10">
    <property type="entry name" value="SO1590-like"/>
    <property type="match status" value="1"/>
</dbReference>
<evidence type="ECO:0000313" key="2">
    <source>
        <dbReference type="Proteomes" id="UP000605992"/>
    </source>
</evidence>
<comment type="caution">
    <text evidence="1">The sequence shown here is derived from an EMBL/GenBank/DDBJ whole genome shotgun (WGS) entry which is preliminary data.</text>
</comment>
<dbReference type="InterPro" id="IPR023159">
    <property type="entry name" value="SO1590-like_sf"/>
</dbReference>
<organism evidence="1 2">
    <name type="scientific">Planotetraspora thailandica</name>
    <dbReference type="NCBI Taxonomy" id="487172"/>
    <lineage>
        <taxon>Bacteria</taxon>
        <taxon>Bacillati</taxon>
        <taxon>Actinomycetota</taxon>
        <taxon>Actinomycetes</taxon>
        <taxon>Streptosporangiales</taxon>
        <taxon>Streptosporangiaceae</taxon>
        <taxon>Planotetraspora</taxon>
    </lineage>
</organism>
<dbReference type="AlphaFoldDB" id="A0A8J3UV81"/>